<evidence type="ECO:0000256" key="1">
    <source>
        <dbReference type="ARBA" id="ARBA00004141"/>
    </source>
</evidence>
<feature type="domain" description="G-protein coupled receptors family 3 profile" evidence="10">
    <location>
        <begin position="597"/>
        <end position="845"/>
    </location>
</feature>
<feature type="chain" id="PRO_5040761814" description="G-protein coupled receptors family 3 profile domain-containing protein" evidence="9">
    <location>
        <begin position="17"/>
        <end position="896"/>
    </location>
</feature>
<feature type="transmembrane region" description="Helical" evidence="8">
    <location>
        <begin position="761"/>
        <end position="778"/>
    </location>
</feature>
<dbReference type="Pfam" id="PF01094">
    <property type="entry name" value="ANF_receptor"/>
    <property type="match status" value="1"/>
</dbReference>
<dbReference type="PANTHER" id="PTHR24060">
    <property type="entry name" value="METABOTROPIC GLUTAMATE RECEPTOR"/>
    <property type="match status" value="1"/>
</dbReference>
<evidence type="ECO:0000256" key="8">
    <source>
        <dbReference type="SAM" id="Phobius"/>
    </source>
</evidence>
<feature type="signal peptide" evidence="9">
    <location>
        <begin position="1"/>
        <end position="16"/>
    </location>
</feature>
<feature type="transmembrane region" description="Helical" evidence="8">
    <location>
        <begin position="633"/>
        <end position="655"/>
    </location>
</feature>
<dbReference type="PRINTS" id="PR00248">
    <property type="entry name" value="GPCRMGR"/>
</dbReference>
<comment type="caution">
    <text evidence="11">The sequence shown here is derived from an EMBL/GenBank/DDBJ whole genome shotgun (WGS) entry which is preliminary data.</text>
</comment>
<dbReference type="InterPro" id="IPR000337">
    <property type="entry name" value="GPCR_3"/>
</dbReference>
<comment type="subcellular location">
    <subcellularLocation>
        <location evidence="1">Membrane</location>
        <topology evidence="1">Multi-pass membrane protein</topology>
    </subcellularLocation>
</comment>
<keyword evidence="3 8" id="KW-1133">Transmembrane helix</keyword>
<dbReference type="InterPro" id="IPR028082">
    <property type="entry name" value="Peripla_BP_I"/>
</dbReference>
<feature type="transmembrane region" description="Helical" evidence="8">
    <location>
        <begin position="790"/>
        <end position="811"/>
    </location>
</feature>
<keyword evidence="4 8" id="KW-0472">Membrane</keyword>
<evidence type="ECO:0000256" key="2">
    <source>
        <dbReference type="ARBA" id="ARBA00022692"/>
    </source>
</evidence>
<keyword evidence="12" id="KW-1185">Reference proteome</keyword>
<dbReference type="GO" id="GO:0016020">
    <property type="term" value="C:membrane"/>
    <property type="evidence" value="ECO:0007669"/>
    <property type="project" value="UniProtKB-SubCell"/>
</dbReference>
<evidence type="ECO:0000256" key="7">
    <source>
        <dbReference type="SAM" id="MobiDB-lite"/>
    </source>
</evidence>
<name>A0A9W7G6P6_9STRA</name>
<evidence type="ECO:0000313" key="12">
    <source>
        <dbReference type="Proteomes" id="UP001165065"/>
    </source>
</evidence>
<dbReference type="Proteomes" id="UP001165065">
    <property type="component" value="Unassembled WGS sequence"/>
</dbReference>
<dbReference type="Pfam" id="PF00003">
    <property type="entry name" value="7tm_3"/>
    <property type="match status" value="1"/>
</dbReference>
<feature type="transmembrane region" description="Helical" evidence="8">
    <location>
        <begin position="597"/>
        <end position="621"/>
    </location>
</feature>
<dbReference type="OrthoDB" id="193333at2759"/>
<dbReference type="CDD" id="cd15047">
    <property type="entry name" value="7tmC_GABA-B-like"/>
    <property type="match status" value="1"/>
</dbReference>
<keyword evidence="5" id="KW-0675">Receptor</keyword>
<reference evidence="12" key="1">
    <citation type="journal article" date="2023" name="Commun. Biol.">
        <title>Genome analysis of Parmales, the sister group of diatoms, reveals the evolutionary specialization of diatoms from phago-mixotrophs to photoautotrophs.</title>
        <authorList>
            <person name="Ban H."/>
            <person name="Sato S."/>
            <person name="Yoshikawa S."/>
            <person name="Yamada K."/>
            <person name="Nakamura Y."/>
            <person name="Ichinomiya M."/>
            <person name="Sato N."/>
            <person name="Blanc-Mathieu R."/>
            <person name="Endo H."/>
            <person name="Kuwata A."/>
            <person name="Ogata H."/>
        </authorList>
    </citation>
    <scope>NUCLEOTIDE SEQUENCE [LARGE SCALE GENOMIC DNA]</scope>
</reference>
<dbReference type="InterPro" id="IPR050726">
    <property type="entry name" value="mGluR"/>
</dbReference>
<proteinExistence type="predicted"/>
<keyword evidence="9" id="KW-0732">Signal</keyword>
<feature type="transmembrane region" description="Helical" evidence="8">
    <location>
        <begin position="667"/>
        <end position="685"/>
    </location>
</feature>
<gene>
    <name evidence="11" type="ORF">TrCOL_g6351</name>
</gene>
<evidence type="ECO:0000256" key="4">
    <source>
        <dbReference type="ARBA" id="ARBA00023136"/>
    </source>
</evidence>
<evidence type="ECO:0000256" key="3">
    <source>
        <dbReference type="ARBA" id="ARBA00022989"/>
    </source>
</evidence>
<evidence type="ECO:0000259" key="10">
    <source>
        <dbReference type="PROSITE" id="PS50259"/>
    </source>
</evidence>
<dbReference type="Gene3D" id="3.40.50.2300">
    <property type="match status" value="2"/>
</dbReference>
<sequence>MLIWAFALSFLSVAHAAVPAQLRIGMLHPAYKTASSSFSYDKGGHCRLAASILAVKEINADSSILPDTNIIFEWIDSKRDSATALMGAITHAQDSFGGDGADVVVGPASSGPSKAANLVLGAIPIPVPQMSYSATSPSLSEKEQFKTFFRTPPSDAFQGTTLAEILKDELEYTDFCMIIASDDYSSAGAKAFEDAAIAKGMTLIEKQVVSENPTPNEVYAAVANTRDALCRVVFVMSQACAGGKITAQAKAEGMMGADSGYLWVLTDAWSTNFAGAQTCADVTNFEVTEAVDRVTPFNVPGLNEAEFKDAWTGALGASPLFPSAGMTKFDAFLTSWGAQTDTDGTCVGDDGASPLTGTARVADGSTCTCSSEVDNAGTKLWELDHDEDPATPSICSGFEYSGADNAKPASGYAYFAYDAVLAYAHAAHHALYDSATPFTGSDFKTLEGKQAIMDALYEIAFDGVSGPISFNNATAWNTGDRADGNGNTVTNFDGDTFAFVGEWRAGATGGWTGSFDNFVWATSDQTKPKNKILPRCEITHIDSNVASCGSDAKRKVTYSYVTDAGDAITCDPTLPNSLPLPEPSDVDCSYSPSDSTAGFLAFILGLIGAIVCILWAVYVFINMNTKVMKVAQPSFCIVFTLSAALLSLSNVLFVGENTDGNCVLRPFIFNIAFDLMFGSLFMKTLRVYKIFGNKKLSKVRISSFDIIKSYGSIIGIDIAILIVWLSGPGMKAETVTLSLGAYPSYTAVVCNDAETYSTLTTFFKILMVIGGVYLSYITRNVPDKFAESKWIAASIYQVFVLGGIGLVVKFSDDGGQAVMLIQAICVPVACIATTSCIFAPKVLMIKNPEAYEDTLKTSTGQTATGHTSSGTSDKEEALEAKIQELEAEIETLKNGA</sequence>
<dbReference type="SUPFAM" id="SSF53822">
    <property type="entry name" value="Periplasmic binding protein-like I"/>
    <property type="match status" value="1"/>
</dbReference>
<feature type="transmembrane region" description="Helical" evidence="8">
    <location>
        <begin position="817"/>
        <end position="839"/>
    </location>
</feature>
<evidence type="ECO:0000256" key="6">
    <source>
        <dbReference type="ARBA" id="ARBA00023180"/>
    </source>
</evidence>
<dbReference type="EMBL" id="BRYA01000054">
    <property type="protein sequence ID" value="GMI35383.1"/>
    <property type="molecule type" value="Genomic_DNA"/>
</dbReference>
<keyword evidence="6" id="KW-0325">Glycoprotein</keyword>
<dbReference type="PROSITE" id="PS50259">
    <property type="entry name" value="G_PROTEIN_RECEP_F3_4"/>
    <property type="match status" value="1"/>
</dbReference>
<keyword evidence="2 8" id="KW-0812">Transmembrane</keyword>
<dbReference type="InterPro" id="IPR001828">
    <property type="entry name" value="ANF_lig-bd_rcpt"/>
</dbReference>
<dbReference type="InterPro" id="IPR017978">
    <property type="entry name" value="GPCR_3_C"/>
</dbReference>
<dbReference type="AlphaFoldDB" id="A0A9W7G6P6"/>
<accession>A0A9W7G6P6</accession>
<feature type="region of interest" description="Disordered" evidence="7">
    <location>
        <begin position="856"/>
        <end position="877"/>
    </location>
</feature>
<evidence type="ECO:0000256" key="5">
    <source>
        <dbReference type="ARBA" id="ARBA00023170"/>
    </source>
</evidence>
<feature type="compositionally biased region" description="Polar residues" evidence="7">
    <location>
        <begin position="856"/>
        <end position="871"/>
    </location>
</feature>
<evidence type="ECO:0000313" key="11">
    <source>
        <dbReference type="EMBL" id="GMI35383.1"/>
    </source>
</evidence>
<protein>
    <recommendedName>
        <fullName evidence="10">G-protein coupled receptors family 3 profile domain-containing protein</fullName>
    </recommendedName>
</protein>
<organism evidence="11 12">
    <name type="scientific">Triparma columacea</name>
    <dbReference type="NCBI Taxonomy" id="722753"/>
    <lineage>
        <taxon>Eukaryota</taxon>
        <taxon>Sar</taxon>
        <taxon>Stramenopiles</taxon>
        <taxon>Ochrophyta</taxon>
        <taxon>Bolidophyceae</taxon>
        <taxon>Parmales</taxon>
        <taxon>Triparmaceae</taxon>
        <taxon>Triparma</taxon>
    </lineage>
</organism>
<evidence type="ECO:0000256" key="9">
    <source>
        <dbReference type="SAM" id="SignalP"/>
    </source>
</evidence>
<dbReference type="GO" id="GO:0004930">
    <property type="term" value="F:G protein-coupled receptor activity"/>
    <property type="evidence" value="ECO:0007669"/>
    <property type="project" value="InterPro"/>
</dbReference>
<feature type="transmembrane region" description="Helical" evidence="8">
    <location>
        <begin position="706"/>
        <end position="727"/>
    </location>
</feature>